<accession>A0A915C7W6</accession>
<name>A0A915C7W6_PARUN</name>
<keyword evidence="1" id="KW-1185">Reference proteome</keyword>
<dbReference type="Proteomes" id="UP000887569">
    <property type="component" value="Unplaced"/>
</dbReference>
<reference evidence="2" key="1">
    <citation type="submission" date="2022-11" db="UniProtKB">
        <authorList>
            <consortium name="WormBaseParasite"/>
        </authorList>
    </citation>
    <scope>IDENTIFICATION</scope>
</reference>
<evidence type="ECO:0000313" key="1">
    <source>
        <dbReference type="Proteomes" id="UP000887569"/>
    </source>
</evidence>
<organism evidence="1 2">
    <name type="scientific">Parascaris univalens</name>
    <name type="common">Nematode worm</name>
    <dbReference type="NCBI Taxonomy" id="6257"/>
    <lineage>
        <taxon>Eukaryota</taxon>
        <taxon>Metazoa</taxon>
        <taxon>Ecdysozoa</taxon>
        <taxon>Nematoda</taxon>
        <taxon>Chromadorea</taxon>
        <taxon>Rhabditida</taxon>
        <taxon>Spirurina</taxon>
        <taxon>Ascaridomorpha</taxon>
        <taxon>Ascaridoidea</taxon>
        <taxon>Ascarididae</taxon>
        <taxon>Parascaris</taxon>
    </lineage>
</organism>
<dbReference type="AlphaFoldDB" id="A0A915C7W6"/>
<dbReference type="WBParaSite" id="PgR097_g011_t04">
    <property type="protein sequence ID" value="PgR097_g011_t04"/>
    <property type="gene ID" value="PgR097_g011"/>
</dbReference>
<proteinExistence type="predicted"/>
<sequence length="78" mass="9183">MLRAINSWWDEIKKYNAGKNPDNIMDNAVLSVAGHWSQVLYKPFETDLWTLRDNNFQQSYFVVLTQSSLSIHPPQNHY</sequence>
<dbReference type="SUPFAM" id="SSF55797">
    <property type="entry name" value="PR-1-like"/>
    <property type="match status" value="1"/>
</dbReference>
<protein>
    <submittedName>
        <fullName evidence="2">SCP domain-containing protein</fullName>
    </submittedName>
</protein>
<evidence type="ECO:0000313" key="2">
    <source>
        <dbReference type="WBParaSite" id="PgR097_g011_t04"/>
    </source>
</evidence>
<dbReference type="InterPro" id="IPR035940">
    <property type="entry name" value="CAP_sf"/>
</dbReference>